<dbReference type="EMBL" id="JACXST010000001">
    <property type="protein sequence ID" value="MBD9359315.1"/>
    <property type="molecule type" value="Genomic_DNA"/>
</dbReference>
<keyword evidence="2" id="KW-1185">Reference proteome</keyword>
<gene>
    <name evidence="1" type="ORF">EBB_01890</name>
</gene>
<reference evidence="1 2" key="1">
    <citation type="submission" date="2020-09" db="EMBL/GenBank/DDBJ databases">
        <title>Methylomonas albis sp. nov. and Methylomonas fluvii sp. nov.: Two cold-adapted methanotrophs from the River Elbe and an amended description of Methylovulum psychrotolerans strain Eb1.</title>
        <authorList>
            <person name="Bussmann I.K."/>
            <person name="Klings K.-W."/>
            <person name="Warnstedt J."/>
            <person name="Hoppert M."/>
            <person name="Saborowski A."/>
            <person name="Horn F."/>
            <person name="Liebner S."/>
        </authorList>
    </citation>
    <scope>NUCLEOTIDE SEQUENCE [LARGE SCALE GENOMIC DNA]</scope>
    <source>
        <strain evidence="1 2">EbB</strain>
    </source>
</reference>
<sequence>MKIKYFEDTDTLYIEFREATILETRDYDDNTLIDIDATGQVCGITLEHAKHRVDLPAFSYEQIGRQAA</sequence>
<dbReference type="PANTHER" id="PTHR37029">
    <property type="entry name" value="SSR1768 PROTEIN"/>
    <property type="match status" value="1"/>
</dbReference>
<accession>A0ABR9D876</accession>
<dbReference type="Pfam" id="PF10049">
    <property type="entry name" value="DUF2283"/>
    <property type="match status" value="1"/>
</dbReference>
<dbReference type="Proteomes" id="UP000641152">
    <property type="component" value="Unassembled WGS sequence"/>
</dbReference>
<protein>
    <submittedName>
        <fullName evidence="1">DUF2283 domain-containing protein</fullName>
    </submittedName>
</protein>
<proteinExistence type="predicted"/>
<comment type="caution">
    <text evidence="1">The sequence shown here is derived from an EMBL/GenBank/DDBJ whole genome shotgun (WGS) entry which is preliminary data.</text>
</comment>
<evidence type="ECO:0000313" key="1">
    <source>
        <dbReference type="EMBL" id="MBD9359315.1"/>
    </source>
</evidence>
<name>A0ABR9D876_9GAMM</name>
<dbReference type="PANTHER" id="PTHR37029:SF1">
    <property type="entry name" value="SSR1768 PROTEIN"/>
    <property type="match status" value="1"/>
</dbReference>
<organism evidence="1 2">
    <name type="scientific">Methylomonas fluvii</name>
    <dbReference type="NCBI Taxonomy" id="1854564"/>
    <lineage>
        <taxon>Bacteria</taxon>
        <taxon>Pseudomonadati</taxon>
        <taxon>Pseudomonadota</taxon>
        <taxon>Gammaproteobacteria</taxon>
        <taxon>Methylococcales</taxon>
        <taxon>Methylococcaceae</taxon>
        <taxon>Methylomonas</taxon>
    </lineage>
</organism>
<evidence type="ECO:0000313" key="2">
    <source>
        <dbReference type="Proteomes" id="UP000641152"/>
    </source>
</evidence>
<dbReference type="InterPro" id="IPR019270">
    <property type="entry name" value="DUF2283"/>
</dbReference>
<dbReference type="RefSeq" id="WP_192392216.1">
    <property type="nucleotide sequence ID" value="NZ_CAJHIU010000001.1"/>
</dbReference>